<comment type="caution">
    <text evidence="2">The sequence shown here is derived from an EMBL/GenBank/DDBJ whole genome shotgun (WGS) entry which is preliminary data.</text>
</comment>
<accession>A0AAW0GHV7</accession>
<evidence type="ECO:0000313" key="3">
    <source>
        <dbReference type="Proteomes" id="UP001385951"/>
    </source>
</evidence>
<dbReference type="AlphaFoldDB" id="A0AAW0GHV7"/>
<protein>
    <recommendedName>
        <fullName evidence="1">Enoyl reductase (ER) domain-containing protein</fullName>
    </recommendedName>
</protein>
<dbReference type="InterPro" id="IPR020843">
    <property type="entry name" value="ER"/>
</dbReference>
<dbReference type="CDD" id="cd08267">
    <property type="entry name" value="MDR1"/>
    <property type="match status" value="1"/>
</dbReference>
<evidence type="ECO:0000313" key="2">
    <source>
        <dbReference type="EMBL" id="KAK7693253.1"/>
    </source>
</evidence>
<evidence type="ECO:0000259" key="1">
    <source>
        <dbReference type="SMART" id="SM00829"/>
    </source>
</evidence>
<reference evidence="2 3" key="1">
    <citation type="submission" date="2022-09" db="EMBL/GenBank/DDBJ databases">
        <authorList>
            <person name="Palmer J.M."/>
        </authorList>
    </citation>
    <scope>NUCLEOTIDE SEQUENCE [LARGE SCALE GENOMIC DNA]</scope>
    <source>
        <strain evidence="2 3">DSM 7382</strain>
    </source>
</reference>
<dbReference type="Proteomes" id="UP001385951">
    <property type="component" value="Unassembled WGS sequence"/>
</dbReference>
<sequence>MSNPSSSNSIPDTQKAWLAVKRGTPAQAIRFEENAPVSAKLKKGEVLVKIQAAALNPVDYKVLGMLPNFIANRPYPLGNDIAGVVVASADSKFTVGDEVFGTIWVQEQRKTKQGALAEYARISAASIAKRPADMPPTVAAGISLVGLTASIGLFQRGKLEPGQSVFINGGSTAVGLAAIQFAKAIGCKVTVTGSTAKEDKLKALGADEFIDYTKGPVYDTLIANPPTPKFNVIFETVGSIDPKLFALSEAYLAPGGTFVSVGPQPEGNGKFGQIVNFLWAVFRPTWLGGVNRKCSIFTVGEHPEELARVVKFIEDKKFTPLVDSVHDFDQVLAAYDRLMTKKATGKVVVKVDPTVA</sequence>
<dbReference type="GO" id="GO:0005739">
    <property type="term" value="C:mitochondrion"/>
    <property type="evidence" value="ECO:0007669"/>
    <property type="project" value="TreeGrafter"/>
</dbReference>
<dbReference type="SUPFAM" id="SSF50129">
    <property type="entry name" value="GroES-like"/>
    <property type="match status" value="1"/>
</dbReference>
<dbReference type="InterPro" id="IPR011032">
    <property type="entry name" value="GroES-like_sf"/>
</dbReference>
<dbReference type="EMBL" id="JASBNA010000003">
    <property type="protein sequence ID" value="KAK7693253.1"/>
    <property type="molecule type" value="Genomic_DNA"/>
</dbReference>
<dbReference type="Pfam" id="PF08240">
    <property type="entry name" value="ADH_N"/>
    <property type="match status" value="1"/>
</dbReference>
<feature type="domain" description="Enoyl reductase (ER)" evidence="1">
    <location>
        <begin position="23"/>
        <end position="349"/>
    </location>
</feature>
<keyword evidence="3" id="KW-1185">Reference proteome</keyword>
<dbReference type="Gene3D" id="3.40.50.720">
    <property type="entry name" value="NAD(P)-binding Rossmann-like Domain"/>
    <property type="match status" value="1"/>
</dbReference>
<dbReference type="SMART" id="SM00829">
    <property type="entry name" value="PKS_ER"/>
    <property type="match status" value="1"/>
</dbReference>
<gene>
    <name evidence="2" type="ORF">QCA50_002819</name>
</gene>
<dbReference type="GO" id="GO:0016491">
    <property type="term" value="F:oxidoreductase activity"/>
    <property type="evidence" value="ECO:0007669"/>
    <property type="project" value="InterPro"/>
</dbReference>
<organism evidence="2 3">
    <name type="scientific">Cerrena zonata</name>
    <dbReference type="NCBI Taxonomy" id="2478898"/>
    <lineage>
        <taxon>Eukaryota</taxon>
        <taxon>Fungi</taxon>
        <taxon>Dikarya</taxon>
        <taxon>Basidiomycota</taxon>
        <taxon>Agaricomycotina</taxon>
        <taxon>Agaricomycetes</taxon>
        <taxon>Polyporales</taxon>
        <taxon>Cerrenaceae</taxon>
        <taxon>Cerrena</taxon>
    </lineage>
</organism>
<dbReference type="Gene3D" id="3.90.180.10">
    <property type="entry name" value="Medium-chain alcohol dehydrogenases, catalytic domain"/>
    <property type="match status" value="1"/>
</dbReference>
<dbReference type="InterPro" id="IPR036291">
    <property type="entry name" value="NAD(P)-bd_dom_sf"/>
</dbReference>
<dbReference type="InterPro" id="IPR013154">
    <property type="entry name" value="ADH-like_N"/>
</dbReference>
<dbReference type="PANTHER" id="PTHR11695">
    <property type="entry name" value="ALCOHOL DEHYDROGENASE RELATED"/>
    <property type="match status" value="1"/>
</dbReference>
<name>A0AAW0GHV7_9APHY</name>
<dbReference type="PANTHER" id="PTHR11695:SF294">
    <property type="entry name" value="RETICULON-4-INTERACTING PROTEIN 1, MITOCHONDRIAL"/>
    <property type="match status" value="1"/>
</dbReference>
<dbReference type="Pfam" id="PF13602">
    <property type="entry name" value="ADH_zinc_N_2"/>
    <property type="match status" value="1"/>
</dbReference>
<proteinExistence type="predicted"/>
<dbReference type="InterPro" id="IPR050700">
    <property type="entry name" value="YIM1/Zinc_Alcohol_DH_Fams"/>
</dbReference>
<dbReference type="SUPFAM" id="SSF51735">
    <property type="entry name" value="NAD(P)-binding Rossmann-fold domains"/>
    <property type="match status" value="1"/>
</dbReference>